<dbReference type="EMBL" id="BAEO01000024">
    <property type="protein sequence ID" value="GAC18804.1"/>
    <property type="molecule type" value="Genomic_DNA"/>
</dbReference>
<dbReference type="eggNOG" id="COG4372">
    <property type="taxonomic scope" value="Bacteria"/>
</dbReference>
<sequence>MKKKGISNQIKQAPVPNSFIPKGYATDNLLSQIITSKYQYGLPLYRQETMFKQYSIELSRKTTTDWMKKSADILQVLYDRIRQQLLKHSVIHADERVKIRKKKQSSAITV</sequence>
<gene>
    <name evidence="2" type="ORF">GARC_1836</name>
</gene>
<dbReference type="AlphaFoldDB" id="K6XDW4"/>
<dbReference type="PANTHER" id="PTHR33678">
    <property type="entry name" value="BLL1576 PROTEIN"/>
    <property type="match status" value="1"/>
</dbReference>
<evidence type="ECO:0000313" key="3">
    <source>
        <dbReference type="Proteomes" id="UP000006327"/>
    </source>
</evidence>
<dbReference type="Proteomes" id="UP000006327">
    <property type="component" value="Unassembled WGS sequence"/>
</dbReference>
<evidence type="ECO:0000313" key="2">
    <source>
        <dbReference type="EMBL" id="GAC18804.1"/>
    </source>
</evidence>
<dbReference type="STRING" id="493475.GARC_1836"/>
<comment type="caution">
    <text evidence="2">The sequence shown here is derived from an EMBL/GenBank/DDBJ whole genome shotgun (WGS) entry which is preliminary data.</text>
</comment>
<dbReference type="InterPro" id="IPR004291">
    <property type="entry name" value="Transposase_IS66_central"/>
</dbReference>
<dbReference type="Pfam" id="PF03050">
    <property type="entry name" value="DDE_Tnp_IS66"/>
    <property type="match status" value="1"/>
</dbReference>
<accession>K6XDW4</accession>
<proteinExistence type="predicted"/>
<name>K6XDW4_9ALTE</name>
<keyword evidence="3" id="KW-1185">Reference proteome</keyword>
<organism evidence="2 3">
    <name type="scientific">Paraglaciecola arctica BSs20135</name>
    <dbReference type="NCBI Taxonomy" id="493475"/>
    <lineage>
        <taxon>Bacteria</taxon>
        <taxon>Pseudomonadati</taxon>
        <taxon>Pseudomonadota</taxon>
        <taxon>Gammaproteobacteria</taxon>
        <taxon>Alteromonadales</taxon>
        <taxon>Alteromonadaceae</taxon>
        <taxon>Paraglaciecola</taxon>
    </lineage>
</organism>
<reference evidence="2 3" key="1">
    <citation type="journal article" date="2017" name="Antonie Van Leeuwenhoek">
        <title>Rhizobium rhizosphaerae sp. nov., a novel species isolated from rice rhizosphere.</title>
        <authorList>
            <person name="Zhao J.J."/>
            <person name="Zhang J."/>
            <person name="Zhang R.J."/>
            <person name="Zhang C.W."/>
            <person name="Yin H.Q."/>
            <person name="Zhang X.X."/>
        </authorList>
    </citation>
    <scope>NUCLEOTIDE SEQUENCE [LARGE SCALE GENOMIC DNA]</scope>
    <source>
        <strain evidence="2 3">BSs20135</strain>
    </source>
</reference>
<evidence type="ECO:0000259" key="1">
    <source>
        <dbReference type="Pfam" id="PF03050"/>
    </source>
</evidence>
<dbReference type="InterPro" id="IPR052344">
    <property type="entry name" value="Transposase-related"/>
</dbReference>
<protein>
    <recommendedName>
        <fullName evidence="1">Transposase IS66 central domain-containing protein</fullName>
    </recommendedName>
</protein>
<feature type="domain" description="Transposase IS66 central" evidence="1">
    <location>
        <begin position="22"/>
        <end position="95"/>
    </location>
</feature>